<gene>
    <name evidence="2" type="ORF">FRX57_05985</name>
</gene>
<comment type="caution">
    <text evidence="2">The sequence shown here is derived from an EMBL/GenBank/DDBJ whole genome shotgun (WGS) entry which is preliminary data.</text>
</comment>
<feature type="transmembrane region" description="Helical" evidence="1">
    <location>
        <begin position="58"/>
        <end position="78"/>
    </location>
</feature>
<dbReference type="RefSeq" id="WP_146567676.1">
    <property type="nucleotide sequence ID" value="NZ_VOHL01000005.1"/>
</dbReference>
<dbReference type="AlphaFoldDB" id="A0A5C5SCC2"/>
<name>A0A5C5SCC2_9STRE</name>
<evidence type="ECO:0000313" key="3">
    <source>
        <dbReference type="Proteomes" id="UP000317430"/>
    </source>
</evidence>
<keyword evidence="3" id="KW-1185">Reference proteome</keyword>
<keyword evidence="1" id="KW-0812">Transmembrane</keyword>
<evidence type="ECO:0000256" key="1">
    <source>
        <dbReference type="SAM" id="Phobius"/>
    </source>
</evidence>
<feature type="transmembrane region" description="Helical" evidence="1">
    <location>
        <begin position="113"/>
        <end position="131"/>
    </location>
</feature>
<organism evidence="2 3">
    <name type="scientific">Streptococcus cuniculipharyngis</name>
    <dbReference type="NCBI Taxonomy" id="1562651"/>
    <lineage>
        <taxon>Bacteria</taxon>
        <taxon>Bacillati</taxon>
        <taxon>Bacillota</taxon>
        <taxon>Bacilli</taxon>
        <taxon>Lactobacillales</taxon>
        <taxon>Streptococcaceae</taxon>
        <taxon>Streptococcus</taxon>
    </lineage>
</organism>
<dbReference type="Proteomes" id="UP000317430">
    <property type="component" value="Unassembled WGS sequence"/>
</dbReference>
<reference evidence="2 3" key="1">
    <citation type="submission" date="2019-08" db="EMBL/GenBank/DDBJ databases">
        <authorList>
            <person name="Lei W."/>
        </authorList>
    </citation>
    <scope>NUCLEOTIDE SEQUENCE [LARGE SCALE GENOMIC DNA]</scope>
    <source>
        <strain evidence="2 3">CCUG 66496</strain>
    </source>
</reference>
<sequence length="144" mass="16232">MMLVTLVMYAAIYFGLTLLGNQFLSSMSVVLYLALIYLLPPLLNVLGITLRKNKTEKLSLSLILPLFSTLFYAALSWVTEKSGSWQAFVNHNTVSNQNLTVEIEANGFDPSQIIFMVLVYFGISLTAYYLSTKKDKKQRGKQYA</sequence>
<evidence type="ECO:0000313" key="2">
    <source>
        <dbReference type="EMBL" id="TWS97144.1"/>
    </source>
</evidence>
<dbReference type="EMBL" id="VOHL01000005">
    <property type="protein sequence ID" value="TWS97144.1"/>
    <property type="molecule type" value="Genomic_DNA"/>
</dbReference>
<feature type="transmembrane region" description="Helical" evidence="1">
    <location>
        <begin position="29"/>
        <end position="46"/>
    </location>
</feature>
<keyword evidence="1" id="KW-1133">Transmembrane helix</keyword>
<protein>
    <submittedName>
        <fullName evidence="2">Uncharacterized protein</fullName>
    </submittedName>
</protein>
<proteinExistence type="predicted"/>
<accession>A0A5C5SCC2</accession>
<dbReference type="NCBIfam" id="NF038270">
    <property type="entry name" value="membran_MsaC"/>
    <property type="match status" value="1"/>
</dbReference>
<keyword evidence="1" id="KW-0472">Membrane</keyword>
<dbReference type="OrthoDB" id="9773683at2"/>